<organism evidence="11 12">
    <name type="scientific">Lentithecium fluviatile CBS 122367</name>
    <dbReference type="NCBI Taxonomy" id="1168545"/>
    <lineage>
        <taxon>Eukaryota</taxon>
        <taxon>Fungi</taxon>
        <taxon>Dikarya</taxon>
        <taxon>Ascomycota</taxon>
        <taxon>Pezizomycotina</taxon>
        <taxon>Dothideomycetes</taxon>
        <taxon>Pleosporomycetidae</taxon>
        <taxon>Pleosporales</taxon>
        <taxon>Massarineae</taxon>
        <taxon>Lentitheciaceae</taxon>
        <taxon>Lentithecium</taxon>
    </lineage>
</organism>
<dbReference type="GO" id="GO:0031965">
    <property type="term" value="C:nuclear membrane"/>
    <property type="evidence" value="ECO:0007669"/>
    <property type="project" value="UniProtKB-UniRule"/>
</dbReference>
<dbReference type="Proteomes" id="UP000799291">
    <property type="component" value="Unassembled WGS sequence"/>
</dbReference>
<feature type="compositionally biased region" description="Polar residues" evidence="10">
    <location>
        <begin position="52"/>
        <end position="79"/>
    </location>
</feature>
<dbReference type="InterPro" id="IPR011502">
    <property type="entry name" value="Nucleoporin_Nup85"/>
</dbReference>
<keyword evidence="4 9" id="KW-0509">mRNA transport</keyword>
<dbReference type="GO" id="GO:0006406">
    <property type="term" value="P:mRNA export from nucleus"/>
    <property type="evidence" value="ECO:0007669"/>
    <property type="project" value="TreeGrafter"/>
</dbReference>
<evidence type="ECO:0000256" key="7">
    <source>
        <dbReference type="ARBA" id="ARBA00023132"/>
    </source>
</evidence>
<feature type="compositionally biased region" description="Acidic residues" evidence="10">
    <location>
        <begin position="124"/>
        <end position="163"/>
    </location>
</feature>
<evidence type="ECO:0000256" key="3">
    <source>
        <dbReference type="ARBA" id="ARBA00022448"/>
    </source>
</evidence>
<comment type="similarity">
    <text evidence="2 9">Belongs to the nucleoporin Nup85 family.</text>
</comment>
<feature type="compositionally biased region" description="Polar residues" evidence="10">
    <location>
        <begin position="174"/>
        <end position="192"/>
    </location>
</feature>
<reference evidence="11" key="1">
    <citation type="journal article" date="2020" name="Stud. Mycol.">
        <title>101 Dothideomycetes genomes: a test case for predicting lifestyles and emergence of pathogens.</title>
        <authorList>
            <person name="Haridas S."/>
            <person name="Albert R."/>
            <person name="Binder M."/>
            <person name="Bloem J."/>
            <person name="Labutti K."/>
            <person name="Salamov A."/>
            <person name="Andreopoulos B."/>
            <person name="Baker S."/>
            <person name="Barry K."/>
            <person name="Bills G."/>
            <person name="Bluhm B."/>
            <person name="Cannon C."/>
            <person name="Castanera R."/>
            <person name="Culley D."/>
            <person name="Daum C."/>
            <person name="Ezra D."/>
            <person name="Gonzalez J."/>
            <person name="Henrissat B."/>
            <person name="Kuo A."/>
            <person name="Liang C."/>
            <person name="Lipzen A."/>
            <person name="Lutzoni F."/>
            <person name="Magnuson J."/>
            <person name="Mondo S."/>
            <person name="Nolan M."/>
            <person name="Ohm R."/>
            <person name="Pangilinan J."/>
            <person name="Park H.-J."/>
            <person name="Ramirez L."/>
            <person name="Alfaro M."/>
            <person name="Sun H."/>
            <person name="Tritt A."/>
            <person name="Yoshinaga Y."/>
            <person name="Zwiers L.-H."/>
            <person name="Turgeon B."/>
            <person name="Goodwin S."/>
            <person name="Spatafora J."/>
            <person name="Crous P."/>
            <person name="Grigoriev I."/>
        </authorList>
    </citation>
    <scope>NUCLEOTIDE SEQUENCE</scope>
    <source>
        <strain evidence="11">CBS 122367</strain>
    </source>
</reference>
<evidence type="ECO:0000313" key="11">
    <source>
        <dbReference type="EMBL" id="KAF2677108.1"/>
    </source>
</evidence>
<evidence type="ECO:0000256" key="9">
    <source>
        <dbReference type="RuleBase" id="RU365073"/>
    </source>
</evidence>
<keyword evidence="5 9" id="KW-0653">Protein transport</keyword>
<comment type="function">
    <text evidence="9">Functions as a component of the nuclear pore complex (NPC).</text>
</comment>
<evidence type="ECO:0000313" key="12">
    <source>
        <dbReference type="Proteomes" id="UP000799291"/>
    </source>
</evidence>
<name>A0A6G1IG90_9PLEO</name>
<dbReference type="OrthoDB" id="5422384at2759"/>
<keyword evidence="6 9" id="KW-0811">Translocation</keyword>
<dbReference type="Pfam" id="PF07575">
    <property type="entry name" value="Nucleopor_Nup85"/>
    <property type="match status" value="1"/>
</dbReference>
<dbReference type="GO" id="GO:0006606">
    <property type="term" value="P:protein import into nucleus"/>
    <property type="evidence" value="ECO:0007669"/>
    <property type="project" value="TreeGrafter"/>
</dbReference>
<comment type="subunit">
    <text evidence="9">Component of the nuclear pore complex (NPC).</text>
</comment>
<sequence length="1063" mass="115340">MFRVPSSTPPSTPDSRRPSRFAPSTTPAGPPPDHSVIPSSTPAGPPPAANSLFGNSRPNFQQPPSRFNFQTSTYGSSPPKSGLFVGTGLGSIRASTSGRPGSRRGRTSSSGFRVPSSPPRATQEEDDDEDAEGSEEDDEDEGMEEDGEGDDEEIDEESNEEEIVAAQRAPRVQNRLSQSVVSRTSATDSVSGPTVVRVGAKQSQYDLMSLAKGLSPSFDHANLHEPDEVILGTEQLMERLSDSYNNDAPDKRASVVGDIAHELLALWQASSREPARGGLSSSRPGAATALSNATRLTSLLLNIHHPNPKASAKALAASTLALTRRGIDTFTPIPKVLLDWLNTYRNLDSEIDVVLKETAGYSRHRFFWDTVRASASRGQFLKTMELLKGSNFEVAETAYDDTGSSGYTGAQLDYARRAALHAFNILDECPAVRSDDWDVKGHDWSIFRRRVREALSELEDLAEGDSKNRHSVSQPLQASHFGISQSQAMFQLSTRSRKAECKVPWSVYQNLSRLYQLLLGNEEEILAISADWVDATLGLTIWWDGDEEEGVPQGSLAASRRSIARSQRIRTVDVIPVKAYTQRLAAAFAAALGGEDEFTINTTDRVEVGLACIIDDNVEGALQILRGSSLVVAAAVAEVATAAGWFTRADGILNQFDRSDLMVLSFTEQQRSGVSQDDLLSAYSKLLTTRHRLTSQDGTTTREGWELAIKVLGRMEETDLANERIEGILNQLDLQSGDRVDKIIQLCHNLGLSKQALGIALKYADHLRANTQNYGDTLLYYARAHAGTKIQEVLRVLVAHCLVKSLAYPPPAELDDSLNSLITSPKQTLTKLSSLDSEAAQLLSNGLSGYATIRKFYDLRDEEVLLKTEKPAHRPMARKRAAANALTVIISSAASSIQGGLYDPEVETVVQVDVLLPLLGEALVFVNQPKRTLTLRHLYSLLAAIEDLSTAPSMIQAQCEEVLNATLGSSDSSLGKSTSNITTTSSQYSLIGSMDLSSIQGLSTESSAVLVKGGSTLDDAKRGWDWRKGFPRGAKGDDVIRVLRLGIAREIGRAFAEGEVTPA</sequence>
<proteinExistence type="inferred from homology"/>
<dbReference type="PANTHER" id="PTHR13373">
    <property type="entry name" value="FROUNT PROTEIN-RELATED"/>
    <property type="match status" value="1"/>
</dbReference>
<gene>
    <name evidence="11" type="ORF">K458DRAFT_379093</name>
</gene>
<dbReference type="AlphaFoldDB" id="A0A6G1IG90"/>
<evidence type="ECO:0000256" key="10">
    <source>
        <dbReference type="SAM" id="MobiDB-lite"/>
    </source>
</evidence>
<dbReference type="PANTHER" id="PTHR13373:SF21">
    <property type="entry name" value="NUCLEAR PORE COMPLEX PROTEIN NUP85"/>
    <property type="match status" value="1"/>
</dbReference>
<evidence type="ECO:0000256" key="5">
    <source>
        <dbReference type="ARBA" id="ARBA00022927"/>
    </source>
</evidence>
<dbReference type="GO" id="GO:0045893">
    <property type="term" value="P:positive regulation of DNA-templated transcription"/>
    <property type="evidence" value="ECO:0007669"/>
    <property type="project" value="TreeGrafter"/>
</dbReference>
<evidence type="ECO:0000256" key="6">
    <source>
        <dbReference type="ARBA" id="ARBA00023010"/>
    </source>
</evidence>
<dbReference type="GO" id="GO:0017056">
    <property type="term" value="F:structural constituent of nuclear pore"/>
    <property type="evidence" value="ECO:0007669"/>
    <property type="project" value="TreeGrafter"/>
</dbReference>
<keyword evidence="8 9" id="KW-0539">Nucleus</keyword>
<keyword evidence="7 9" id="KW-0906">Nuclear pore complex</keyword>
<evidence type="ECO:0000256" key="1">
    <source>
        <dbReference type="ARBA" id="ARBA00004567"/>
    </source>
</evidence>
<keyword evidence="12" id="KW-1185">Reference proteome</keyword>
<comment type="subcellular location">
    <subcellularLocation>
        <location evidence="1 9">Nucleus</location>
        <location evidence="1 9">Nuclear pore complex</location>
    </subcellularLocation>
</comment>
<accession>A0A6G1IG90</accession>
<keyword evidence="9" id="KW-0472">Membrane</keyword>
<evidence type="ECO:0000256" key="4">
    <source>
        <dbReference type="ARBA" id="ARBA00022816"/>
    </source>
</evidence>
<evidence type="ECO:0000256" key="2">
    <source>
        <dbReference type="ARBA" id="ARBA00005573"/>
    </source>
</evidence>
<feature type="region of interest" description="Disordered" evidence="10">
    <location>
        <begin position="1"/>
        <end position="195"/>
    </location>
</feature>
<dbReference type="GO" id="GO:0031080">
    <property type="term" value="C:nuclear pore outer ring"/>
    <property type="evidence" value="ECO:0007669"/>
    <property type="project" value="TreeGrafter"/>
</dbReference>
<keyword evidence="3 9" id="KW-0813">Transport</keyword>
<dbReference type="EMBL" id="MU005626">
    <property type="protein sequence ID" value="KAF2677108.1"/>
    <property type="molecule type" value="Genomic_DNA"/>
</dbReference>
<protein>
    <recommendedName>
        <fullName evidence="9">Nuclear pore complex protein Nup85</fullName>
    </recommendedName>
</protein>
<evidence type="ECO:0000256" key="8">
    <source>
        <dbReference type="ARBA" id="ARBA00023242"/>
    </source>
</evidence>